<evidence type="ECO:0000313" key="1">
    <source>
        <dbReference type="EMBL" id="KAJ8665863.1"/>
    </source>
</evidence>
<protein>
    <submittedName>
        <fullName evidence="1">Uncharacterized protein</fullName>
    </submittedName>
</protein>
<evidence type="ECO:0000313" key="2">
    <source>
        <dbReference type="Proteomes" id="UP001239111"/>
    </source>
</evidence>
<name>A0ACC2N4H8_9HYME</name>
<keyword evidence="2" id="KW-1185">Reference proteome</keyword>
<dbReference type="Proteomes" id="UP001239111">
    <property type="component" value="Chromosome 4"/>
</dbReference>
<reference evidence="1" key="1">
    <citation type="submission" date="2023-04" db="EMBL/GenBank/DDBJ databases">
        <title>A chromosome-level genome assembly of the parasitoid wasp Eretmocerus hayati.</title>
        <authorList>
            <person name="Zhong Y."/>
            <person name="Liu S."/>
            <person name="Liu Y."/>
        </authorList>
    </citation>
    <scope>NUCLEOTIDE SEQUENCE</scope>
    <source>
        <strain evidence="1">ZJU_SS_LIU_2023</strain>
    </source>
</reference>
<dbReference type="EMBL" id="CM056744">
    <property type="protein sequence ID" value="KAJ8665863.1"/>
    <property type="molecule type" value="Genomic_DNA"/>
</dbReference>
<comment type="caution">
    <text evidence="1">The sequence shown here is derived from an EMBL/GenBank/DDBJ whole genome shotgun (WGS) entry which is preliminary data.</text>
</comment>
<sequence length="112" mass="13106">MRKDYFGYYVDEHCIFGVHRLIGDLCPFLYPVQFLQPFLAARTVYLVKDILESGDLGCEGFTTLEQHQAAWKWFQNLNEINEMYLRDAAIGQFELQDKAVLIKLEPEELDVI</sequence>
<gene>
    <name evidence="1" type="ORF">QAD02_007525</name>
</gene>
<proteinExistence type="predicted"/>
<organism evidence="1 2">
    <name type="scientific">Eretmocerus hayati</name>
    <dbReference type="NCBI Taxonomy" id="131215"/>
    <lineage>
        <taxon>Eukaryota</taxon>
        <taxon>Metazoa</taxon>
        <taxon>Ecdysozoa</taxon>
        <taxon>Arthropoda</taxon>
        <taxon>Hexapoda</taxon>
        <taxon>Insecta</taxon>
        <taxon>Pterygota</taxon>
        <taxon>Neoptera</taxon>
        <taxon>Endopterygota</taxon>
        <taxon>Hymenoptera</taxon>
        <taxon>Apocrita</taxon>
        <taxon>Proctotrupomorpha</taxon>
        <taxon>Chalcidoidea</taxon>
        <taxon>Aphelinidae</taxon>
        <taxon>Aphelininae</taxon>
        <taxon>Eretmocerus</taxon>
    </lineage>
</organism>
<accession>A0ACC2N4H8</accession>